<evidence type="ECO:0000256" key="5">
    <source>
        <dbReference type="ARBA" id="ARBA00023163"/>
    </source>
</evidence>
<dbReference type="PROSITE" id="PS50110">
    <property type="entry name" value="RESPONSE_REGULATORY"/>
    <property type="match status" value="1"/>
</dbReference>
<dbReference type="GO" id="GO:0000976">
    <property type="term" value="F:transcription cis-regulatory region binding"/>
    <property type="evidence" value="ECO:0007669"/>
    <property type="project" value="TreeGrafter"/>
</dbReference>
<dbReference type="PANTHER" id="PTHR48111:SF1">
    <property type="entry name" value="TWO-COMPONENT RESPONSE REGULATOR ORR33"/>
    <property type="match status" value="1"/>
</dbReference>
<evidence type="ECO:0000256" key="4">
    <source>
        <dbReference type="ARBA" id="ARBA00023125"/>
    </source>
</evidence>
<comment type="caution">
    <text evidence="8">The sequence shown here is derived from an EMBL/GenBank/DDBJ whole genome shotgun (WGS) entry which is preliminary data.</text>
</comment>
<dbReference type="PATRIC" id="fig|889306.3.peg.1797"/>
<dbReference type="SMART" id="SM00448">
    <property type="entry name" value="REC"/>
    <property type="match status" value="1"/>
</dbReference>
<gene>
    <name evidence="8" type="ORF">KP78_17840</name>
</gene>
<dbReference type="InterPro" id="IPR011006">
    <property type="entry name" value="CheY-like_superfamily"/>
</dbReference>
<evidence type="ECO:0000256" key="1">
    <source>
        <dbReference type="ARBA" id="ARBA00022553"/>
    </source>
</evidence>
<keyword evidence="5" id="KW-0804">Transcription</keyword>
<accession>A0A0C2VRZ1</accession>
<dbReference type="GO" id="GO:0005829">
    <property type="term" value="C:cytosol"/>
    <property type="evidence" value="ECO:0007669"/>
    <property type="project" value="TreeGrafter"/>
</dbReference>
<proteinExistence type="predicted"/>
<evidence type="ECO:0000256" key="3">
    <source>
        <dbReference type="ARBA" id="ARBA00023015"/>
    </source>
</evidence>
<keyword evidence="3" id="KW-0805">Transcription regulation</keyword>
<feature type="modified residue" description="4-aspartylphosphate" evidence="6">
    <location>
        <position position="198"/>
    </location>
</feature>
<dbReference type="Proteomes" id="UP000031938">
    <property type="component" value="Unassembled WGS sequence"/>
</dbReference>
<evidence type="ECO:0000313" key="9">
    <source>
        <dbReference type="Proteomes" id="UP000031938"/>
    </source>
</evidence>
<dbReference type="OrthoDB" id="9759607at2"/>
<organism evidence="8 9">
    <name type="scientific">Jeotgalibacillus soli</name>
    <dbReference type="NCBI Taxonomy" id="889306"/>
    <lineage>
        <taxon>Bacteria</taxon>
        <taxon>Bacillati</taxon>
        <taxon>Bacillota</taxon>
        <taxon>Bacilli</taxon>
        <taxon>Bacillales</taxon>
        <taxon>Caryophanaceae</taxon>
        <taxon>Jeotgalibacillus</taxon>
    </lineage>
</organism>
<feature type="domain" description="Response regulatory" evidence="7">
    <location>
        <begin position="142"/>
        <end position="265"/>
    </location>
</feature>
<evidence type="ECO:0000256" key="6">
    <source>
        <dbReference type="PROSITE-ProRule" id="PRU00169"/>
    </source>
</evidence>
<keyword evidence="2" id="KW-0902">Two-component regulatory system</keyword>
<dbReference type="STRING" id="889306.KP78_17840"/>
<keyword evidence="9" id="KW-1185">Reference proteome</keyword>
<evidence type="ECO:0000256" key="2">
    <source>
        <dbReference type="ARBA" id="ARBA00023012"/>
    </source>
</evidence>
<dbReference type="GO" id="GO:0032993">
    <property type="term" value="C:protein-DNA complex"/>
    <property type="evidence" value="ECO:0007669"/>
    <property type="project" value="TreeGrafter"/>
</dbReference>
<evidence type="ECO:0000259" key="7">
    <source>
        <dbReference type="PROSITE" id="PS50110"/>
    </source>
</evidence>
<dbReference type="InterPro" id="IPR039420">
    <property type="entry name" value="WalR-like"/>
</dbReference>
<dbReference type="GO" id="GO:0006355">
    <property type="term" value="P:regulation of DNA-templated transcription"/>
    <property type="evidence" value="ECO:0007669"/>
    <property type="project" value="TreeGrafter"/>
</dbReference>
<dbReference type="EMBL" id="JXRP01000014">
    <property type="protein sequence ID" value="KIL47211.1"/>
    <property type="molecule type" value="Genomic_DNA"/>
</dbReference>
<evidence type="ECO:0000313" key="8">
    <source>
        <dbReference type="EMBL" id="KIL47211.1"/>
    </source>
</evidence>
<keyword evidence="1 6" id="KW-0597">Phosphoprotein</keyword>
<dbReference type="GO" id="GO:0000156">
    <property type="term" value="F:phosphorelay response regulator activity"/>
    <property type="evidence" value="ECO:0007669"/>
    <property type="project" value="TreeGrafter"/>
</dbReference>
<protein>
    <recommendedName>
        <fullName evidence="7">Response regulatory domain-containing protein</fullName>
    </recommendedName>
</protein>
<dbReference type="AlphaFoldDB" id="A0A0C2VRZ1"/>
<keyword evidence="4" id="KW-0238">DNA-binding</keyword>
<reference evidence="8 9" key="1">
    <citation type="submission" date="2015-01" db="EMBL/GenBank/DDBJ databases">
        <title>Genome sequencing of Jeotgalibacillus soli.</title>
        <authorList>
            <person name="Goh K.M."/>
            <person name="Chan K.-G."/>
            <person name="Yaakop A.S."/>
            <person name="Ee R."/>
            <person name="Gan H.M."/>
            <person name="Chan C.S."/>
        </authorList>
    </citation>
    <scope>NUCLEOTIDE SEQUENCE [LARGE SCALE GENOMIC DNA]</scope>
    <source>
        <strain evidence="8 9">P9</strain>
    </source>
</reference>
<dbReference type="PANTHER" id="PTHR48111">
    <property type="entry name" value="REGULATOR OF RPOS"/>
    <property type="match status" value="1"/>
</dbReference>
<dbReference type="InterPro" id="IPR001789">
    <property type="entry name" value="Sig_transdc_resp-reg_receiver"/>
</dbReference>
<dbReference type="RefSeq" id="WP_041088019.1">
    <property type="nucleotide sequence ID" value="NZ_JXRP01000014.1"/>
</dbReference>
<dbReference type="SUPFAM" id="SSF52172">
    <property type="entry name" value="CheY-like"/>
    <property type="match status" value="1"/>
</dbReference>
<sequence>MDELVHGQNEKFIENRLSYLLKDQALLHIVKIQRMDDASNSKVRNDQFWDRVSYLSPYLSMSFVLNSNSKVVIFPGKLKLLVKPFVEEIERIFEDKVIYQITGATIEKGHERLLPYKLSNPEWVSTNTVEVIIPRVQENKLFITFIDNDEVIQLFLQDHLIASDWDEIELDLEWFRDAQSFFNSGRLEKKGKHLVILDGVLQKMDGLKVLKWIRERYEHNLVEVVMISKSLSDQEIVQAFEIGAFDYIKKPFKIEEVLARLKRTAKRMLV</sequence>
<dbReference type="Pfam" id="PF00072">
    <property type="entry name" value="Response_reg"/>
    <property type="match status" value="1"/>
</dbReference>
<name>A0A0C2VRZ1_9BACL</name>
<dbReference type="Gene3D" id="3.40.50.2300">
    <property type="match status" value="1"/>
</dbReference>